<keyword evidence="6" id="KW-1185">Reference proteome</keyword>
<evidence type="ECO:0000259" key="4">
    <source>
        <dbReference type="Pfam" id="PF13458"/>
    </source>
</evidence>
<reference evidence="5 6" key="1">
    <citation type="submission" date="2019-06" db="EMBL/GenBank/DDBJ databases">
        <title>Desulfobotulus mexicanus sp. nov., a novel sulfate-reducing bacterium isolated from the sediment of an alkaline crater lake in Mexico.</title>
        <authorList>
            <person name="Hirschler-Rea A."/>
        </authorList>
    </citation>
    <scope>NUCLEOTIDE SEQUENCE [LARGE SCALE GENOMIC DNA]</scope>
    <source>
        <strain evidence="5 6">PAR22N</strain>
    </source>
</reference>
<evidence type="ECO:0000313" key="5">
    <source>
        <dbReference type="EMBL" id="TYT74019.1"/>
    </source>
</evidence>
<gene>
    <name evidence="5" type="ORF">FIM25_12080</name>
</gene>
<dbReference type="AlphaFoldDB" id="A0A5S5MEA9"/>
<proteinExistence type="inferred from homology"/>
<evidence type="ECO:0000313" key="6">
    <source>
        <dbReference type="Proteomes" id="UP000321899"/>
    </source>
</evidence>
<feature type="signal peptide" evidence="3">
    <location>
        <begin position="1"/>
        <end position="20"/>
    </location>
</feature>
<dbReference type="Pfam" id="PF13458">
    <property type="entry name" value="Peripla_BP_6"/>
    <property type="match status" value="1"/>
</dbReference>
<feature type="chain" id="PRO_5024310286" evidence="3">
    <location>
        <begin position="21"/>
        <end position="402"/>
    </location>
</feature>
<dbReference type="InterPro" id="IPR028081">
    <property type="entry name" value="Leu-bd"/>
</dbReference>
<comment type="caution">
    <text evidence="5">The sequence shown here is derived from an EMBL/GenBank/DDBJ whole genome shotgun (WGS) entry which is preliminary data.</text>
</comment>
<dbReference type="PANTHER" id="PTHR30483">
    <property type="entry name" value="LEUCINE-SPECIFIC-BINDING PROTEIN"/>
    <property type="match status" value="1"/>
</dbReference>
<protein>
    <submittedName>
        <fullName evidence="5">ABC transporter substrate-binding protein</fullName>
    </submittedName>
</protein>
<sequence length="402" mass="43559">MKKWNAVLAALLLFFPFTLAGSSSPLIIGIDADMSGGSAKAGQSIYRGTLLAVNEINARGGLLGRQLHLEVRDHRGNPARGLANMKEFAAMPDLLAVMGGLHTPVALAELPLVHEHGILFLIPWAAGTDIVDNAHDPSFVFRVSVRDADAGDYLIGKVQEAGYKKPGLLLEQTGWGRSNEQAMRRAMEEKKMQKAGVRWFHWGAQNMTPQILSLKDAGADVIMLVANAPEGLALVRSMAALPCEKRLPIVSHWGITGGDFANEAGDLLHDISLYVLQTFSFSAAPVPEKADHLFALYKKEYPTTTLPEDIPASPGLAHAYDLVHLLAKATKAAGTSEKRAVRDSLETLLSHEGVMGNYSPPFTPQRHDALNSDSFITACFNKKGNIVPCQITPAKRQSERCQ</sequence>
<evidence type="ECO:0000256" key="1">
    <source>
        <dbReference type="ARBA" id="ARBA00010062"/>
    </source>
</evidence>
<accession>A0A5S5MEA9</accession>
<dbReference type="PANTHER" id="PTHR30483:SF6">
    <property type="entry name" value="PERIPLASMIC BINDING PROTEIN OF ABC TRANSPORTER FOR NATURAL AMINO ACIDS"/>
    <property type="match status" value="1"/>
</dbReference>
<feature type="domain" description="Leucine-binding protein" evidence="4">
    <location>
        <begin position="28"/>
        <end position="357"/>
    </location>
</feature>
<dbReference type="Gene3D" id="3.40.50.2300">
    <property type="match status" value="2"/>
</dbReference>
<comment type="similarity">
    <text evidence="1">Belongs to the leucine-binding protein family.</text>
</comment>
<organism evidence="5 6">
    <name type="scientific">Desulfobotulus mexicanus</name>
    <dbReference type="NCBI Taxonomy" id="2586642"/>
    <lineage>
        <taxon>Bacteria</taxon>
        <taxon>Pseudomonadati</taxon>
        <taxon>Thermodesulfobacteriota</taxon>
        <taxon>Desulfobacteria</taxon>
        <taxon>Desulfobacterales</taxon>
        <taxon>Desulfobacteraceae</taxon>
        <taxon>Desulfobotulus</taxon>
    </lineage>
</organism>
<dbReference type="CDD" id="cd19979">
    <property type="entry name" value="PBP1_ABC_ligand_binding-like"/>
    <property type="match status" value="1"/>
</dbReference>
<dbReference type="InterPro" id="IPR028082">
    <property type="entry name" value="Peripla_BP_I"/>
</dbReference>
<dbReference type="RefSeq" id="WP_139449672.1">
    <property type="nucleotide sequence ID" value="NZ_VDMB01000016.1"/>
</dbReference>
<evidence type="ECO:0000256" key="3">
    <source>
        <dbReference type="SAM" id="SignalP"/>
    </source>
</evidence>
<name>A0A5S5MEA9_9BACT</name>
<dbReference type="EMBL" id="VDMB01000016">
    <property type="protein sequence ID" value="TYT74019.1"/>
    <property type="molecule type" value="Genomic_DNA"/>
</dbReference>
<dbReference type="OrthoDB" id="9791590at2"/>
<dbReference type="InterPro" id="IPR051010">
    <property type="entry name" value="BCAA_transport"/>
</dbReference>
<evidence type="ECO:0000256" key="2">
    <source>
        <dbReference type="ARBA" id="ARBA00022729"/>
    </source>
</evidence>
<keyword evidence="2 3" id="KW-0732">Signal</keyword>
<dbReference type="Proteomes" id="UP000321899">
    <property type="component" value="Unassembled WGS sequence"/>
</dbReference>
<dbReference type="SUPFAM" id="SSF53822">
    <property type="entry name" value="Periplasmic binding protein-like I"/>
    <property type="match status" value="1"/>
</dbReference>